<proteinExistence type="predicted"/>
<comment type="caution">
    <text evidence="1">The sequence shown here is derived from an EMBL/GenBank/DDBJ whole genome shotgun (WGS) entry which is preliminary data.</text>
</comment>
<gene>
    <name evidence="1" type="ORF">A2892_01850</name>
</gene>
<evidence type="ECO:0000313" key="2">
    <source>
        <dbReference type="Proteomes" id="UP000176404"/>
    </source>
</evidence>
<dbReference type="Proteomes" id="UP000176404">
    <property type="component" value="Unassembled WGS sequence"/>
</dbReference>
<dbReference type="EMBL" id="MGHD01000003">
    <property type="protein sequence ID" value="OGM60766.1"/>
    <property type="molecule type" value="Genomic_DNA"/>
</dbReference>
<evidence type="ECO:0000313" key="1">
    <source>
        <dbReference type="EMBL" id="OGM60766.1"/>
    </source>
</evidence>
<sequence>MSDANKNQNYLSVNFYASVFLILKGGQIIGIKKSENNSKQFVFIFRDFPQRKELLQQFNFSPENSPDLMVDFRKAVAVIKSLKEKLWQQKL</sequence>
<dbReference type="STRING" id="1802517.A2892_01850"/>
<organism evidence="1 2">
    <name type="scientific">Candidatus Woesebacteria bacterium RIFCSPLOWO2_01_FULL_39_10b</name>
    <dbReference type="NCBI Taxonomy" id="1802517"/>
    <lineage>
        <taxon>Bacteria</taxon>
        <taxon>Candidatus Woeseibacteriota</taxon>
    </lineage>
</organism>
<name>A0A1F8B9N9_9BACT</name>
<protein>
    <recommendedName>
        <fullName evidence="3">DUF5659 domain-containing protein</fullName>
    </recommendedName>
</protein>
<evidence type="ECO:0008006" key="3">
    <source>
        <dbReference type="Google" id="ProtNLM"/>
    </source>
</evidence>
<reference evidence="1 2" key="1">
    <citation type="journal article" date="2016" name="Nat. Commun.">
        <title>Thousands of microbial genomes shed light on interconnected biogeochemical processes in an aquifer system.</title>
        <authorList>
            <person name="Anantharaman K."/>
            <person name="Brown C.T."/>
            <person name="Hug L.A."/>
            <person name="Sharon I."/>
            <person name="Castelle C.J."/>
            <person name="Probst A.J."/>
            <person name="Thomas B.C."/>
            <person name="Singh A."/>
            <person name="Wilkins M.J."/>
            <person name="Karaoz U."/>
            <person name="Brodie E.L."/>
            <person name="Williams K.H."/>
            <person name="Hubbard S.S."/>
            <person name="Banfield J.F."/>
        </authorList>
    </citation>
    <scope>NUCLEOTIDE SEQUENCE [LARGE SCALE GENOMIC DNA]</scope>
</reference>
<dbReference type="AlphaFoldDB" id="A0A1F8B9N9"/>
<accession>A0A1F8B9N9</accession>